<dbReference type="PANTHER" id="PTHR35137:SF1">
    <property type="entry name" value="CHROMOPHORE LYASE CRL, CHLOROPLASTIC"/>
    <property type="match status" value="1"/>
</dbReference>
<comment type="similarity">
    <text evidence="1 3">Belongs to the CpcT/CpeT biliprotein lyase family.</text>
</comment>
<dbReference type="GO" id="GO:0017006">
    <property type="term" value="P:protein-tetrapyrrole linkage"/>
    <property type="evidence" value="ECO:0007669"/>
    <property type="project" value="UniProtKB-UniRule"/>
</dbReference>
<dbReference type="Pfam" id="PF06206">
    <property type="entry name" value="CpeT"/>
    <property type="match status" value="1"/>
</dbReference>
<proteinExistence type="inferred from homology"/>
<evidence type="ECO:0000256" key="2">
    <source>
        <dbReference type="ARBA" id="ARBA00023239"/>
    </source>
</evidence>
<dbReference type="EMBL" id="JAVMIP010000016">
    <property type="protein sequence ID" value="MDS3861759.1"/>
    <property type="molecule type" value="Genomic_DNA"/>
</dbReference>
<keyword evidence="2 3" id="KW-0456">Lyase</keyword>
<evidence type="ECO:0000256" key="3">
    <source>
        <dbReference type="HAMAP-Rule" id="MF_01460"/>
    </source>
</evidence>
<dbReference type="AlphaFoldDB" id="A0AAE4FUU1"/>
<comment type="function">
    <text evidence="3">Covalently attaches a chromophore to Cys residue(s) of phycobiliproteins.</text>
</comment>
<dbReference type="GO" id="GO:0016829">
    <property type="term" value="F:lyase activity"/>
    <property type="evidence" value="ECO:0007669"/>
    <property type="project" value="UniProtKB-KW"/>
</dbReference>
<gene>
    <name evidence="3" type="primary">cpcT</name>
    <name evidence="4" type="ORF">RIF25_13195</name>
</gene>
<dbReference type="HAMAP" id="MF_01460">
    <property type="entry name" value="Chrphore_lyase_CpxT"/>
    <property type="match status" value="1"/>
</dbReference>
<accession>A0AAE4FUU1</accession>
<dbReference type="Proteomes" id="UP001268256">
    <property type="component" value="Unassembled WGS sequence"/>
</dbReference>
<evidence type="ECO:0000313" key="4">
    <source>
        <dbReference type="EMBL" id="MDS3861759.1"/>
    </source>
</evidence>
<dbReference type="InterPro" id="IPR010404">
    <property type="entry name" value="CpcT/CpeT"/>
</dbReference>
<dbReference type="CDD" id="cd16338">
    <property type="entry name" value="CpcT"/>
    <property type="match status" value="1"/>
</dbReference>
<dbReference type="PANTHER" id="PTHR35137">
    <property type="entry name" value="CHROMOPHORE LYASE CRL, CHLOROPLASTIC"/>
    <property type="match status" value="1"/>
</dbReference>
<protein>
    <recommendedName>
        <fullName evidence="3">Chromophore lyase CpcT/CpeT</fullName>
        <ecNumber evidence="3">4.-.-.-</ecNumber>
    </recommendedName>
</protein>
<dbReference type="InterPro" id="IPR038672">
    <property type="entry name" value="CpcT/CpeT_sf"/>
</dbReference>
<evidence type="ECO:0000313" key="5">
    <source>
        <dbReference type="Proteomes" id="UP001268256"/>
    </source>
</evidence>
<organism evidence="4 5">
    <name type="scientific">Pseudocalidococcus azoricus BACA0444</name>
    <dbReference type="NCBI Taxonomy" id="2918990"/>
    <lineage>
        <taxon>Bacteria</taxon>
        <taxon>Bacillati</taxon>
        <taxon>Cyanobacteriota</taxon>
        <taxon>Cyanophyceae</taxon>
        <taxon>Acaryochloridales</taxon>
        <taxon>Thermosynechococcaceae</taxon>
        <taxon>Pseudocalidococcus</taxon>
        <taxon>Pseudocalidococcus azoricus</taxon>
    </lineage>
</organism>
<keyword evidence="5" id="KW-1185">Reference proteome</keyword>
<reference evidence="5" key="1">
    <citation type="submission" date="2023-07" db="EMBL/GenBank/DDBJ databases">
        <authorList>
            <person name="Luz R."/>
            <person name="Cordeiro R."/>
            <person name="Fonseca A."/>
            <person name="Goncalves V."/>
        </authorList>
    </citation>
    <scope>NUCLEOTIDE SEQUENCE [LARGE SCALE GENOMIC DNA]</scope>
    <source>
        <strain evidence="5">BACA0444</strain>
    </source>
</reference>
<sequence>MSDLSKSEAIAAQLYEWLTGEFQNQAQAQNQPTWFVHLRLWQRAIPQGIQGQRAIFAEQANALYLDKPYRQRILVIQPEPLQIHYWACKSPSQWAGAGMAPSRLQGLGESDLDPLPGCVLTVEYSDQGFHAILPATSRCCFQYQGQERQVVLGFRVTAEKFWSYDRGVDPVTGQGLWGALMGPYEFEPVNIN</sequence>
<evidence type="ECO:0000256" key="1">
    <source>
        <dbReference type="ARBA" id="ARBA00008206"/>
    </source>
</evidence>
<dbReference type="RefSeq" id="WP_322878990.1">
    <property type="nucleotide sequence ID" value="NZ_JAVMIP010000016.1"/>
</dbReference>
<dbReference type="EC" id="4.-.-.-" evidence="3"/>
<comment type="caution">
    <text evidence="4">The sequence shown here is derived from an EMBL/GenBank/DDBJ whole genome shotgun (WGS) entry which is preliminary data.</text>
</comment>
<dbReference type="Gene3D" id="2.40.128.590">
    <property type="entry name" value="CpcT/CpeT domain"/>
    <property type="match status" value="1"/>
</dbReference>
<name>A0AAE4FUU1_9CYAN</name>